<dbReference type="InterPro" id="IPR009061">
    <property type="entry name" value="DNA-bd_dom_put_sf"/>
</dbReference>
<dbReference type="RefSeq" id="WP_045935331.1">
    <property type="nucleotide sequence ID" value="NZ_KQ033885.1"/>
</dbReference>
<comment type="caution">
    <text evidence="2">The sequence shown here is derived from an EMBL/GenBank/DDBJ whole genome shotgun (WGS) entry which is preliminary data.</text>
</comment>
<proteinExistence type="predicted"/>
<protein>
    <submittedName>
        <fullName evidence="2">Transcriptional regulator, MerR family</fullName>
    </submittedName>
</protein>
<dbReference type="SMART" id="SM00422">
    <property type="entry name" value="HTH_MERR"/>
    <property type="match status" value="1"/>
</dbReference>
<sequence length="198" mass="21986">MAEEAPMLVQGELFSPEQAEGTTRGYRGTVAAKVAGITYRQLDYWARKRIVEPSIKASHGSGSRRLYSFKDVVILAVLKRLLDAGVNLVNATSTVAYLERRTVGQLEHVTVVCDGDEVTECSGPDQVFALMQSGRAVFAVSVGAIWHRMDLELQTCDHVDLTTGQLTPGLPERPIDELTAMRLRQRLEHQHEQRQRAA</sequence>
<dbReference type="Gene3D" id="1.10.1660.10">
    <property type="match status" value="1"/>
</dbReference>
<evidence type="ECO:0000259" key="1">
    <source>
        <dbReference type="SMART" id="SM00422"/>
    </source>
</evidence>
<evidence type="ECO:0000313" key="3">
    <source>
        <dbReference type="Proteomes" id="UP000033567"/>
    </source>
</evidence>
<feature type="domain" description="HTH merR-type" evidence="1">
    <location>
        <begin position="26"/>
        <end position="98"/>
    </location>
</feature>
<dbReference type="GO" id="GO:0003677">
    <property type="term" value="F:DNA binding"/>
    <property type="evidence" value="ECO:0007669"/>
    <property type="project" value="InterPro"/>
</dbReference>
<gene>
    <name evidence="2" type="ORF">JF70_07290</name>
</gene>
<dbReference type="AlphaFoldDB" id="A0A0F4KXP3"/>
<name>A0A0F4KXP3_9BIFI</name>
<dbReference type="InterPro" id="IPR000551">
    <property type="entry name" value="MerR-type_HTH_dom"/>
</dbReference>
<evidence type="ECO:0000313" key="2">
    <source>
        <dbReference type="EMBL" id="KJY50046.1"/>
    </source>
</evidence>
<dbReference type="Proteomes" id="UP000033567">
    <property type="component" value="Unassembled WGS sequence"/>
</dbReference>
<dbReference type="GO" id="GO:0006355">
    <property type="term" value="P:regulation of DNA-templated transcription"/>
    <property type="evidence" value="ECO:0007669"/>
    <property type="project" value="InterPro"/>
</dbReference>
<keyword evidence="3" id="KW-1185">Reference proteome</keyword>
<accession>A0A0F4KXP3</accession>
<organism evidence="2 3">
    <name type="scientific">Bifidobacterium mellis</name>
    <dbReference type="NCBI Taxonomy" id="1293823"/>
    <lineage>
        <taxon>Bacteria</taxon>
        <taxon>Bacillati</taxon>
        <taxon>Actinomycetota</taxon>
        <taxon>Actinomycetes</taxon>
        <taxon>Bifidobacteriales</taxon>
        <taxon>Bifidobacteriaceae</taxon>
        <taxon>Bifidobacterium</taxon>
    </lineage>
</organism>
<dbReference type="SUPFAM" id="SSF46955">
    <property type="entry name" value="Putative DNA-binding domain"/>
    <property type="match status" value="1"/>
</dbReference>
<dbReference type="Pfam" id="PF13411">
    <property type="entry name" value="MerR_1"/>
    <property type="match status" value="1"/>
</dbReference>
<dbReference type="PATRIC" id="fig|1684.5.peg.770"/>
<dbReference type="EMBL" id="JWMF01000007">
    <property type="protein sequence ID" value="KJY50046.1"/>
    <property type="molecule type" value="Genomic_DNA"/>
</dbReference>
<reference evidence="2 3" key="1">
    <citation type="submission" date="2014-12" db="EMBL/GenBank/DDBJ databases">
        <title>Comparative genomics of the lactic acid bacteria isolated from the honey bee gut.</title>
        <authorList>
            <person name="Ellegaard K.M."/>
            <person name="Tamarit D."/>
            <person name="Javelind E."/>
            <person name="Olofsson T."/>
            <person name="Andersson S.G."/>
            <person name="Vasquez A."/>
        </authorList>
    </citation>
    <scope>NUCLEOTIDE SEQUENCE [LARGE SCALE GENOMIC DNA]</scope>
    <source>
        <strain evidence="2 3">Bin7</strain>
    </source>
</reference>